<dbReference type="Gramene" id="Psat05G0358900-T1">
    <property type="protein sequence ID" value="KAI5407392.1"/>
    <property type="gene ID" value="KIW84_053589"/>
</dbReference>
<accession>A0A9D5ADH2</accession>
<comment type="caution">
    <text evidence="1">The sequence shown here is derived from an EMBL/GenBank/DDBJ whole genome shotgun (WGS) entry which is preliminary data.</text>
</comment>
<reference evidence="1 2" key="1">
    <citation type="journal article" date="2022" name="Nat. Genet.">
        <title>Improved pea reference genome and pan-genome highlight genomic features and evolutionary characteristics.</title>
        <authorList>
            <person name="Yang T."/>
            <person name="Liu R."/>
            <person name="Luo Y."/>
            <person name="Hu S."/>
            <person name="Wang D."/>
            <person name="Wang C."/>
            <person name="Pandey M.K."/>
            <person name="Ge S."/>
            <person name="Xu Q."/>
            <person name="Li N."/>
            <person name="Li G."/>
            <person name="Huang Y."/>
            <person name="Saxena R.K."/>
            <person name="Ji Y."/>
            <person name="Li M."/>
            <person name="Yan X."/>
            <person name="He Y."/>
            <person name="Liu Y."/>
            <person name="Wang X."/>
            <person name="Xiang C."/>
            <person name="Varshney R.K."/>
            <person name="Ding H."/>
            <person name="Gao S."/>
            <person name="Zong X."/>
        </authorList>
    </citation>
    <scope>NUCLEOTIDE SEQUENCE [LARGE SCALE GENOMIC DNA]</scope>
    <source>
        <strain evidence="1 2">cv. Zhongwan 6</strain>
    </source>
</reference>
<dbReference type="AlphaFoldDB" id="A0A9D5ADH2"/>
<organism evidence="1 2">
    <name type="scientific">Pisum sativum</name>
    <name type="common">Garden pea</name>
    <name type="synonym">Lathyrus oleraceus</name>
    <dbReference type="NCBI Taxonomy" id="3888"/>
    <lineage>
        <taxon>Eukaryota</taxon>
        <taxon>Viridiplantae</taxon>
        <taxon>Streptophyta</taxon>
        <taxon>Embryophyta</taxon>
        <taxon>Tracheophyta</taxon>
        <taxon>Spermatophyta</taxon>
        <taxon>Magnoliopsida</taxon>
        <taxon>eudicotyledons</taxon>
        <taxon>Gunneridae</taxon>
        <taxon>Pentapetalae</taxon>
        <taxon>rosids</taxon>
        <taxon>fabids</taxon>
        <taxon>Fabales</taxon>
        <taxon>Fabaceae</taxon>
        <taxon>Papilionoideae</taxon>
        <taxon>50 kb inversion clade</taxon>
        <taxon>NPAAA clade</taxon>
        <taxon>Hologalegina</taxon>
        <taxon>IRL clade</taxon>
        <taxon>Fabeae</taxon>
        <taxon>Lathyrus</taxon>
    </lineage>
</organism>
<dbReference type="Proteomes" id="UP001058974">
    <property type="component" value="Chromosome 5"/>
</dbReference>
<proteinExistence type="predicted"/>
<gene>
    <name evidence="1" type="ORF">KIW84_053589</name>
</gene>
<protein>
    <submittedName>
        <fullName evidence="1">Uncharacterized protein</fullName>
    </submittedName>
</protein>
<sequence length="256" mass="28548">MGRTTPLLFLKDNEEYDFSPSSQYPRTRGHEWYFTITKWPTGSTPLGTSEDERFFNHELAEVKGIIPLELDFSEICCGPSWTGGTEDLLVVESLHDVWPLLNFSWIITAVRQGVPASSFTLNNTGVCWGIDVLNLLLCLFCRCSFCLFWMFHVKQSPNCKACCWLVDFTSGFRVASIIATLYTIQNATGSAAITRVSNALGAGHPQAARLFVYAARTLFLMITALQGTRLMVQKVLADNAFGLDDDVDRCAYLDVA</sequence>
<evidence type="ECO:0000313" key="2">
    <source>
        <dbReference type="Proteomes" id="UP001058974"/>
    </source>
</evidence>
<keyword evidence="2" id="KW-1185">Reference proteome</keyword>
<dbReference type="EMBL" id="JAMSHJ010000005">
    <property type="protein sequence ID" value="KAI5407392.1"/>
    <property type="molecule type" value="Genomic_DNA"/>
</dbReference>
<evidence type="ECO:0000313" key="1">
    <source>
        <dbReference type="EMBL" id="KAI5407392.1"/>
    </source>
</evidence>
<name>A0A9D5ADH2_PEA</name>